<dbReference type="SMART" id="SM01015">
    <property type="entry name" value="Arfaptin"/>
    <property type="match status" value="1"/>
</dbReference>
<evidence type="ECO:0000256" key="8">
    <source>
        <dbReference type="ARBA" id="ARBA00023136"/>
    </source>
</evidence>
<dbReference type="AlphaFoldDB" id="A0AAD9KI58"/>
<keyword evidence="3" id="KW-0963">Cytoplasm</keyword>
<dbReference type="FunFam" id="1.20.1270.60:FF:000023">
    <property type="entry name" value="Interacting with PRKCA"/>
    <property type="match status" value="1"/>
</dbReference>
<evidence type="ECO:0000256" key="6">
    <source>
        <dbReference type="ARBA" id="ARBA00022833"/>
    </source>
</evidence>
<comment type="caution">
    <text evidence="13">The sequence shown here is derived from an EMBL/GenBank/DDBJ whole genome shotgun (WGS) entry which is preliminary data.</text>
</comment>
<evidence type="ECO:0000256" key="5">
    <source>
        <dbReference type="ARBA" id="ARBA00022723"/>
    </source>
</evidence>
<dbReference type="InterPro" id="IPR027267">
    <property type="entry name" value="AH/BAR_dom_sf"/>
</dbReference>
<accession>A0AAD9KI58</accession>
<dbReference type="GO" id="GO:0043005">
    <property type="term" value="C:neuron projection"/>
    <property type="evidence" value="ECO:0007669"/>
    <property type="project" value="TreeGrafter"/>
</dbReference>
<sequence length="263" mass="30136">MYRGLMSHSHRLLKGFFDLSQAHRAFGDVFAGIGVREPQANASEAFTQFGEAHREVERFAIKMLQTVKPMIADLNTFLNKAVPDTRLTIKKYLDAKFEYLSYCLKVKEMDDEEYSYAALQEPLYRVDTGNYEYRLVLRCRQEARARFAKMRSDVLVKLELLDNKHVQDIVFQLQRLVAGLARYHNDCHDVMKGANMFPIEVDLSQGTFTYDTSDQFNDDDDDNSPNYSTEYADNPTDGRGTGRYTDAVVEATEEVSASLILTD</sequence>
<keyword evidence="6" id="KW-0862">Zinc</keyword>
<dbReference type="PANTHER" id="PTHR12141:SF1">
    <property type="entry name" value="PRKCA-BINDING PROTEIN"/>
    <property type="match status" value="1"/>
</dbReference>
<dbReference type="GO" id="GO:0019904">
    <property type="term" value="F:protein domain specific binding"/>
    <property type="evidence" value="ECO:0007669"/>
    <property type="project" value="InterPro"/>
</dbReference>
<dbReference type="GO" id="GO:0005886">
    <property type="term" value="C:plasma membrane"/>
    <property type="evidence" value="ECO:0007669"/>
    <property type="project" value="GOC"/>
</dbReference>
<dbReference type="GO" id="GO:0006886">
    <property type="term" value="P:intracellular protein transport"/>
    <property type="evidence" value="ECO:0007669"/>
    <property type="project" value="TreeGrafter"/>
</dbReference>
<dbReference type="PROSITE" id="PS50870">
    <property type="entry name" value="AH"/>
    <property type="match status" value="1"/>
</dbReference>
<feature type="domain" description="AH" evidence="12">
    <location>
        <begin position="1"/>
        <end position="196"/>
    </location>
</feature>
<feature type="region of interest" description="Disordered" evidence="11">
    <location>
        <begin position="210"/>
        <end position="242"/>
    </location>
</feature>
<evidence type="ECO:0000256" key="4">
    <source>
        <dbReference type="ARBA" id="ARBA00022553"/>
    </source>
</evidence>
<evidence type="ECO:0000256" key="3">
    <source>
        <dbReference type="ARBA" id="ARBA00022490"/>
    </source>
</evidence>
<evidence type="ECO:0000256" key="1">
    <source>
        <dbReference type="ARBA" id="ARBA00004170"/>
    </source>
</evidence>
<evidence type="ECO:0000256" key="10">
    <source>
        <dbReference type="ARBA" id="ARBA00034105"/>
    </source>
</evidence>
<dbReference type="CDD" id="cd07659">
    <property type="entry name" value="BAR_PICK1"/>
    <property type="match status" value="1"/>
</dbReference>
<evidence type="ECO:0000256" key="9">
    <source>
        <dbReference type="ARBA" id="ARBA00023212"/>
    </source>
</evidence>
<dbReference type="InterPro" id="IPR010504">
    <property type="entry name" value="AH_dom"/>
</dbReference>
<keyword evidence="8" id="KW-0472">Membrane</keyword>
<keyword evidence="14" id="KW-1185">Reference proteome</keyword>
<dbReference type="PANTHER" id="PTHR12141">
    <property type="entry name" value="ARFAPTIN-RELATED"/>
    <property type="match status" value="1"/>
</dbReference>
<name>A0AAD9KI58_RIDPI</name>
<protein>
    <recommendedName>
        <fullName evidence="12">AH domain-containing protein</fullName>
    </recommendedName>
</protein>
<dbReference type="GO" id="GO:0005856">
    <property type="term" value="C:cytoskeleton"/>
    <property type="evidence" value="ECO:0007669"/>
    <property type="project" value="UniProtKB-SubCell"/>
</dbReference>
<dbReference type="SUPFAM" id="SSF103657">
    <property type="entry name" value="BAR/IMD domain-like"/>
    <property type="match status" value="1"/>
</dbReference>
<keyword evidence="7" id="KW-0770">Synapse</keyword>
<dbReference type="GO" id="GO:0043113">
    <property type="term" value="P:receptor clustering"/>
    <property type="evidence" value="ECO:0007669"/>
    <property type="project" value="TreeGrafter"/>
</dbReference>
<evidence type="ECO:0000259" key="12">
    <source>
        <dbReference type="PROSITE" id="PS50870"/>
    </source>
</evidence>
<keyword evidence="4" id="KW-0597">Phosphoprotein</keyword>
<evidence type="ECO:0000256" key="11">
    <source>
        <dbReference type="SAM" id="MobiDB-lite"/>
    </source>
</evidence>
<dbReference type="GO" id="GO:0014069">
    <property type="term" value="C:postsynaptic density"/>
    <property type="evidence" value="ECO:0007669"/>
    <property type="project" value="UniProtKB-SubCell"/>
</dbReference>
<comment type="subcellular location">
    <subcellularLocation>
        <location evidence="2">Cytoplasm</location>
        <location evidence="2">Cytoskeleton</location>
    </subcellularLocation>
    <subcellularLocation>
        <location evidence="1">Membrane</location>
        <topology evidence="1">Peripheral membrane protein</topology>
    </subcellularLocation>
    <subcellularLocation>
        <location evidence="10">Postsynaptic density</location>
    </subcellularLocation>
</comment>
<dbReference type="GO" id="GO:0034315">
    <property type="term" value="P:regulation of Arp2/3 complex-mediated actin nucleation"/>
    <property type="evidence" value="ECO:0007669"/>
    <property type="project" value="TreeGrafter"/>
</dbReference>
<organism evidence="13 14">
    <name type="scientific">Ridgeia piscesae</name>
    <name type="common">Tubeworm</name>
    <dbReference type="NCBI Taxonomy" id="27915"/>
    <lineage>
        <taxon>Eukaryota</taxon>
        <taxon>Metazoa</taxon>
        <taxon>Spiralia</taxon>
        <taxon>Lophotrochozoa</taxon>
        <taxon>Annelida</taxon>
        <taxon>Polychaeta</taxon>
        <taxon>Sedentaria</taxon>
        <taxon>Canalipalpata</taxon>
        <taxon>Sabellida</taxon>
        <taxon>Siboglinidae</taxon>
        <taxon>Ridgeia</taxon>
    </lineage>
</organism>
<evidence type="ECO:0000256" key="2">
    <source>
        <dbReference type="ARBA" id="ARBA00004245"/>
    </source>
</evidence>
<dbReference type="GO" id="GO:0098842">
    <property type="term" value="C:postsynaptic early endosome"/>
    <property type="evidence" value="ECO:0007669"/>
    <property type="project" value="TreeGrafter"/>
</dbReference>
<evidence type="ECO:0000313" key="14">
    <source>
        <dbReference type="Proteomes" id="UP001209878"/>
    </source>
</evidence>
<dbReference type="GO" id="GO:0005080">
    <property type="term" value="F:protein kinase C binding"/>
    <property type="evidence" value="ECO:0007669"/>
    <property type="project" value="TreeGrafter"/>
</dbReference>
<dbReference type="InterPro" id="IPR030798">
    <property type="entry name" value="Arfaptin_fam"/>
</dbReference>
<keyword evidence="5" id="KW-0479">Metal-binding</keyword>
<keyword evidence="9" id="KW-0206">Cytoskeleton</keyword>
<dbReference type="Pfam" id="PF06456">
    <property type="entry name" value="Arfaptin"/>
    <property type="match status" value="1"/>
</dbReference>
<dbReference type="GO" id="GO:0097062">
    <property type="term" value="P:dendritic spine maintenance"/>
    <property type="evidence" value="ECO:0007669"/>
    <property type="project" value="TreeGrafter"/>
</dbReference>
<dbReference type="GO" id="GO:0005543">
    <property type="term" value="F:phospholipid binding"/>
    <property type="evidence" value="ECO:0007669"/>
    <property type="project" value="TreeGrafter"/>
</dbReference>
<gene>
    <name evidence="13" type="ORF">NP493_1000g00007</name>
</gene>
<proteinExistence type="predicted"/>
<dbReference type="Gene3D" id="1.20.1270.60">
    <property type="entry name" value="Arfaptin homology (AH) domain/BAR domain"/>
    <property type="match status" value="1"/>
</dbReference>
<dbReference type="GO" id="GO:0008021">
    <property type="term" value="C:synaptic vesicle"/>
    <property type="evidence" value="ECO:0007669"/>
    <property type="project" value="TreeGrafter"/>
</dbReference>
<dbReference type="Proteomes" id="UP001209878">
    <property type="component" value="Unassembled WGS sequence"/>
</dbReference>
<dbReference type="EMBL" id="JAODUO010001000">
    <property type="protein sequence ID" value="KAK2172024.1"/>
    <property type="molecule type" value="Genomic_DNA"/>
</dbReference>
<dbReference type="GO" id="GO:0032588">
    <property type="term" value="C:trans-Golgi network membrane"/>
    <property type="evidence" value="ECO:0007669"/>
    <property type="project" value="TreeGrafter"/>
</dbReference>
<evidence type="ECO:0000256" key="7">
    <source>
        <dbReference type="ARBA" id="ARBA00023018"/>
    </source>
</evidence>
<evidence type="ECO:0000313" key="13">
    <source>
        <dbReference type="EMBL" id="KAK2172024.1"/>
    </source>
</evidence>
<reference evidence="13" key="1">
    <citation type="journal article" date="2023" name="Mol. Biol. Evol.">
        <title>Third-Generation Sequencing Reveals the Adaptive Role of the Epigenome in Three Deep-Sea Polychaetes.</title>
        <authorList>
            <person name="Perez M."/>
            <person name="Aroh O."/>
            <person name="Sun Y."/>
            <person name="Lan Y."/>
            <person name="Juniper S.K."/>
            <person name="Young C.R."/>
            <person name="Angers B."/>
            <person name="Qian P.Y."/>
        </authorList>
    </citation>
    <scope>NUCLEOTIDE SEQUENCE</scope>
    <source>
        <strain evidence="13">R07B-5</strain>
    </source>
</reference>
<dbReference type="GO" id="GO:0046872">
    <property type="term" value="F:metal ion binding"/>
    <property type="evidence" value="ECO:0007669"/>
    <property type="project" value="UniProtKB-KW"/>
</dbReference>
<dbReference type="InterPro" id="IPR037959">
    <property type="entry name" value="PICK1_BAR"/>
</dbReference>
<dbReference type="GO" id="GO:0002092">
    <property type="term" value="P:positive regulation of receptor internalization"/>
    <property type="evidence" value="ECO:0007669"/>
    <property type="project" value="TreeGrafter"/>
</dbReference>